<evidence type="ECO:0000256" key="3">
    <source>
        <dbReference type="ARBA" id="ARBA00022553"/>
    </source>
</evidence>
<dbReference type="Proteomes" id="UP000318336">
    <property type="component" value="Unassembled WGS sequence"/>
</dbReference>
<comment type="caution">
    <text evidence="10">The sequence shown here is derived from an EMBL/GenBank/DDBJ whole genome shotgun (WGS) entry which is preliminary data.</text>
</comment>
<feature type="region of interest" description="Disordered" evidence="8">
    <location>
        <begin position="491"/>
        <end position="520"/>
    </location>
</feature>
<name>A0A542XDH6_9MICO</name>
<dbReference type="InterPro" id="IPR011495">
    <property type="entry name" value="Sig_transdc_His_kin_sub2_dim/P"/>
</dbReference>
<evidence type="ECO:0000256" key="6">
    <source>
        <dbReference type="ARBA" id="ARBA00022777"/>
    </source>
</evidence>
<evidence type="ECO:0000313" key="11">
    <source>
        <dbReference type="Proteomes" id="UP000318336"/>
    </source>
</evidence>
<dbReference type="AlphaFoldDB" id="A0A542XDH6"/>
<accession>A0A542XDH6</accession>
<sequence length="520" mass="55662">MPTLADVLDEQTGLDDAATEWLHDLVGDWQLLSDLSFGDLVLWVRRPDEQWVAAAHVRPTTGVGIFVDDLVGRVADHERLPMIQQAFTERRLVPGGHPVWHGDAPVREEAIPVRPRGATQPVAVVTRHTSHASMRTPSRLEVTYLATADALVRMIATGAFPTQAGQTGRRRGAPRVGDGVLRLGSDGAVLYASPNAVSAVHRLGYTGAVVGARLAEVLAPLVDGLDEEQVPVLSGQLPWATEVRNRGASMTVRSIPLSEAGRRTGAVLLVRDVGELRRRERELLTKDATIREIHHRVKNNLQAVAAVLRLQGRRLADPMARAALDDAGRRVATIALVHDTLSHRLDDTIDFGLIAQRGLQAAIDVANRSDARARGRLRGAFGQMRSDDATPLAMVLAELVQNAVEHGLGEDGGVVEVEARRLAADGSPDPAGERLEVEVRDGGPGLPAGFEPGQGGLGLRIVLSLVDDLGGEIAWADDPAGGTVVRFHARLRPMEPLDPEDGAGEAPSDDDPDDGDRGRA</sequence>
<evidence type="ECO:0000256" key="2">
    <source>
        <dbReference type="ARBA" id="ARBA00012438"/>
    </source>
</evidence>
<evidence type="ECO:0000259" key="9">
    <source>
        <dbReference type="PROSITE" id="PS50109"/>
    </source>
</evidence>
<dbReference type="Gene3D" id="3.30.450.280">
    <property type="entry name" value="GAF domain"/>
    <property type="match status" value="1"/>
</dbReference>
<proteinExistence type="predicted"/>
<comment type="catalytic activity">
    <reaction evidence="1">
        <text>ATP + protein L-histidine = ADP + protein N-phospho-L-histidine.</text>
        <dbReference type="EC" id="2.7.13.3"/>
    </reaction>
</comment>
<dbReference type="EMBL" id="VFOK01000001">
    <property type="protein sequence ID" value="TQL33878.1"/>
    <property type="molecule type" value="Genomic_DNA"/>
</dbReference>
<dbReference type="Gene3D" id="3.30.565.10">
    <property type="entry name" value="Histidine kinase-like ATPase, C-terminal domain"/>
    <property type="match status" value="1"/>
</dbReference>
<dbReference type="Pfam" id="PF07568">
    <property type="entry name" value="HisKA_2"/>
    <property type="match status" value="1"/>
</dbReference>
<dbReference type="InterPro" id="IPR038424">
    <property type="entry name" value="H_kinase_PdtaS_GAF_sf"/>
</dbReference>
<dbReference type="InterPro" id="IPR005467">
    <property type="entry name" value="His_kinase_dom"/>
</dbReference>
<gene>
    <name evidence="10" type="ORF">FB554_2034</name>
</gene>
<keyword evidence="7" id="KW-0067">ATP-binding</keyword>
<keyword evidence="4" id="KW-0808">Transferase</keyword>
<evidence type="ECO:0000256" key="1">
    <source>
        <dbReference type="ARBA" id="ARBA00000085"/>
    </source>
</evidence>
<dbReference type="PANTHER" id="PTHR41523:SF8">
    <property type="entry name" value="ETHYLENE RESPONSE SENSOR PROTEIN"/>
    <property type="match status" value="1"/>
</dbReference>
<dbReference type="EC" id="2.7.13.3" evidence="2"/>
<dbReference type="InterPro" id="IPR022066">
    <property type="entry name" value="PdtaS_GAF"/>
</dbReference>
<evidence type="ECO:0000256" key="4">
    <source>
        <dbReference type="ARBA" id="ARBA00022679"/>
    </source>
</evidence>
<dbReference type="Gene3D" id="3.30.450.20">
    <property type="entry name" value="PAS domain"/>
    <property type="match status" value="1"/>
</dbReference>
<dbReference type="RefSeq" id="WP_142005846.1">
    <property type="nucleotide sequence ID" value="NZ_CAJTBP010000001.1"/>
</dbReference>
<protein>
    <recommendedName>
        <fullName evidence="2">histidine kinase</fullName>
        <ecNumber evidence="2">2.7.13.3</ecNumber>
    </recommendedName>
</protein>
<dbReference type="Pfam" id="PF02518">
    <property type="entry name" value="HATPase_c"/>
    <property type="match status" value="1"/>
</dbReference>
<dbReference type="PROSITE" id="PS50109">
    <property type="entry name" value="HIS_KIN"/>
    <property type="match status" value="1"/>
</dbReference>
<dbReference type="InterPro" id="IPR036890">
    <property type="entry name" value="HATPase_C_sf"/>
</dbReference>
<dbReference type="SMART" id="SM00387">
    <property type="entry name" value="HATPase_c"/>
    <property type="match status" value="1"/>
</dbReference>
<evidence type="ECO:0000256" key="7">
    <source>
        <dbReference type="ARBA" id="ARBA00022840"/>
    </source>
</evidence>
<feature type="compositionally biased region" description="Acidic residues" evidence="8">
    <location>
        <begin position="497"/>
        <end position="514"/>
    </location>
</feature>
<evidence type="ECO:0000256" key="5">
    <source>
        <dbReference type="ARBA" id="ARBA00022741"/>
    </source>
</evidence>
<feature type="domain" description="Histidine kinase" evidence="9">
    <location>
        <begin position="388"/>
        <end position="493"/>
    </location>
</feature>
<dbReference type="InterPro" id="IPR003594">
    <property type="entry name" value="HATPase_dom"/>
</dbReference>
<dbReference type="Pfam" id="PF12282">
    <property type="entry name" value="GAF_PdtaS"/>
    <property type="match status" value="1"/>
</dbReference>
<organism evidence="10 11">
    <name type="scientific">Barrientosiimonas humi</name>
    <dbReference type="NCBI Taxonomy" id="999931"/>
    <lineage>
        <taxon>Bacteria</taxon>
        <taxon>Bacillati</taxon>
        <taxon>Actinomycetota</taxon>
        <taxon>Actinomycetes</taxon>
        <taxon>Micrococcales</taxon>
        <taxon>Dermacoccaceae</taxon>
        <taxon>Barrientosiimonas</taxon>
    </lineage>
</organism>
<dbReference type="GO" id="GO:0005524">
    <property type="term" value="F:ATP binding"/>
    <property type="evidence" value="ECO:0007669"/>
    <property type="project" value="UniProtKB-KW"/>
</dbReference>
<dbReference type="GO" id="GO:0004673">
    <property type="term" value="F:protein histidine kinase activity"/>
    <property type="evidence" value="ECO:0007669"/>
    <property type="project" value="UniProtKB-EC"/>
</dbReference>
<evidence type="ECO:0000256" key="8">
    <source>
        <dbReference type="SAM" id="MobiDB-lite"/>
    </source>
</evidence>
<dbReference type="SUPFAM" id="SSF55874">
    <property type="entry name" value="ATPase domain of HSP90 chaperone/DNA topoisomerase II/histidine kinase"/>
    <property type="match status" value="1"/>
</dbReference>
<reference evidence="10 11" key="1">
    <citation type="submission" date="2019-06" db="EMBL/GenBank/DDBJ databases">
        <title>Sequencing the genomes of 1000 actinobacteria strains.</title>
        <authorList>
            <person name="Klenk H.-P."/>
        </authorList>
    </citation>
    <scope>NUCLEOTIDE SEQUENCE [LARGE SCALE GENOMIC DNA]</scope>
    <source>
        <strain evidence="10 11">DSM 24617</strain>
    </source>
</reference>
<dbReference type="OrthoDB" id="9767435at2"/>
<dbReference type="PANTHER" id="PTHR41523">
    <property type="entry name" value="TWO-COMPONENT SYSTEM SENSOR PROTEIN"/>
    <property type="match status" value="1"/>
</dbReference>
<keyword evidence="3" id="KW-0597">Phosphoprotein</keyword>
<evidence type="ECO:0000313" key="10">
    <source>
        <dbReference type="EMBL" id="TQL33878.1"/>
    </source>
</evidence>
<keyword evidence="5" id="KW-0547">Nucleotide-binding</keyword>
<keyword evidence="6 10" id="KW-0418">Kinase</keyword>
<keyword evidence="11" id="KW-1185">Reference proteome</keyword>